<dbReference type="AlphaFoldDB" id="A0A0A9A995"/>
<reference evidence="1" key="1">
    <citation type="submission" date="2014-09" db="EMBL/GenBank/DDBJ databases">
        <authorList>
            <person name="Magalhaes I.L.F."/>
            <person name="Oliveira U."/>
            <person name="Santos F.R."/>
            <person name="Vidigal T.H.D.A."/>
            <person name="Brescovit A.D."/>
            <person name="Santos A.J."/>
        </authorList>
    </citation>
    <scope>NUCLEOTIDE SEQUENCE</scope>
    <source>
        <tissue evidence="1">Shoot tissue taken approximately 20 cm above the soil surface</tissue>
    </source>
</reference>
<reference evidence="1" key="2">
    <citation type="journal article" date="2015" name="Data Brief">
        <title>Shoot transcriptome of the giant reed, Arundo donax.</title>
        <authorList>
            <person name="Barrero R.A."/>
            <person name="Guerrero F.D."/>
            <person name="Moolhuijzen P."/>
            <person name="Goolsby J.A."/>
            <person name="Tidwell J."/>
            <person name="Bellgard S.E."/>
            <person name="Bellgard M.I."/>
        </authorList>
    </citation>
    <scope>NUCLEOTIDE SEQUENCE</scope>
    <source>
        <tissue evidence="1">Shoot tissue taken approximately 20 cm above the soil surface</tissue>
    </source>
</reference>
<accession>A0A0A9A995</accession>
<evidence type="ECO:0000313" key="1">
    <source>
        <dbReference type="EMBL" id="JAD48264.1"/>
    </source>
</evidence>
<dbReference type="EMBL" id="GBRH01249631">
    <property type="protein sequence ID" value="JAD48264.1"/>
    <property type="molecule type" value="Transcribed_RNA"/>
</dbReference>
<proteinExistence type="predicted"/>
<name>A0A0A9A995_ARUDO</name>
<organism evidence="1">
    <name type="scientific">Arundo donax</name>
    <name type="common">Giant reed</name>
    <name type="synonym">Donax arundinaceus</name>
    <dbReference type="NCBI Taxonomy" id="35708"/>
    <lineage>
        <taxon>Eukaryota</taxon>
        <taxon>Viridiplantae</taxon>
        <taxon>Streptophyta</taxon>
        <taxon>Embryophyta</taxon>
        <taxon>Tracheophyta</taxon>
        <taxon>Spermatophyta</taxon>
        <taxon>Magnoliopsida</taxon>
        <taxon>Liliopsida</taxon>
        <taxon>Poales</taxon>
        <taxon>Poaceae</taxon>
        <taxon>PACMAD clade</taxon>
        <taxon>Arundinoideae</taxon>
        <taxon>Arundineae</taxon>
        <taxon>Arundo</taxon>
    </lineage>
</organism>
<protein>
    <submittedName>
        <fullName evidence="1">Uncharacterized protein</fullName>
    </submittedName>
</protein>
<sequence length="33" mass="3731">MIICLILSCMSTICMSLIFATQLLKDSERLLLI</sequence>